<comment type="caution">
    <text evidence="1">The sequence shown here is derived from an EMBL/GenBank/DDBJ whole genome shotgun (WGS) entry which is preliminary data.</text>
</comment>
<evidence type="ECO:0000313" key="1">
    <source>
        <dbReference type="EMBL" id="KRY92626.1"/>
    </source>
</evidence>
<accession>A0A0V1G3G0</accession>
<dbReference type="AlphaFoldDB" id="A0A0V1G3G0"/>
<gene>
    <name evidence="1" type="ORF">T4D_7557</name>
</gene>
<proteinExistence type="predicted"/>
<organism evidence="1 2">
    <name type="scientific">Trichinella pseudospiralis</name>
    <name type="common">Parasitic roundworm</name>
    <dbReference type="NCBI Taxonomy" id="6337"/>
    <lineage>
        <taxon>Eukaryota</taxon>
        <taxon>Metazoa</taxon>
        <taxon>Ecdysozoa</taxon>
        <taxon>Nematoda</taxon>
        <taxon>Enoplea</taxon>
        <taxon>Dorylaimia</taxon>
        <taxon>Trichinellida</taxon>
        <taxon>Trichinellidae</taxon>
        <taxon>Trichinella</taxon>
    </lineage>
</organism>
<dbReference type="EMBL" id="JYDT01000006">
    <property type="protein sequence ID" value="KRY92626.1"/>
    <property type="molecule type" value="Genomic_DNA"/>
</dbReference>
<dbReference type="Proteomes" id="UP000054995">
    <property type="component" value="Unassembled WGS sequence"/>
</dbReference>
<dbReference type="OrthoDB" id="10444659at2759"/>
<sequence>MPPARTAGGFWRQALMTRHVGNYLAIVRRGCKPRTISKTIEDQISVDPPRCPPPPKGFYILEQRRPRGIFLEQEQ</sequence>
<keyword evidence="2" id="KW-1185">Reference proteome</keyword>
<protein>
    <submittedName>
        <fullName evidence="1">Uncharacterized protein</fullName>
    </submittedName>
</protein>
<evidence type="ECO:0000313" key="2">
    <source>
        <dbReference type="Proteomes" id="UP000054995"/>
    </source>
</evidence>
<name>A0A0V1G3G0_TRIPS</name>
<reference evidence="1 2" key="1">
    <citation type="submission" date="2015-01" db="EMBL/GenBank/DDBJ databases">
        <title>Evolution of Trichinella species and genotypes.</title>
        <authorList>
            <person name="Korhonen P.K."/>
            <person name="Edoardo P."/>
            <person name="Giuseppe L.R."/>
            <person name="Gasser R.B."/>
        </authorList>
    </citation>
    <scope>NUCLEOTIDE SEQUENCE [LARGE SCALE GENOMIC DNA]</scope>
    <source>
        <strain evidence="1">ISS470</strain>
    </source>
</reference>